<evidence type="ECO:0000313" key="3">
    <source>
        <dbReference type="Proteomes" id="UP000694620"/>
    </source>
</evidence>
<reference evidence="2" key="2">
    <citation type="submission" date="2025-08" db="UniProtKB">
        <authorList>
            <consortium name="Ensembl"/>
        </authorList>
    </citation>
    <scope>IDENTIFICATION</scope>
</reference>
<name>A0A8C4RZ23_ERPCA</name>
<proteinExistence type="predicted"/>
<dbReference type="PANTHER" id="PTHR28457:SF2">
    <property type="entry name" value="SIMILAR TO 4930578I06RIK PROTEIN"/>
    <property type="match status" value="1"/>
</dbReference>
<reference evidence="2" key="1">
    <citation type="submission" date="2021-06" db="EMBL/GenBank/DDBJ databases">
        <authorList>
            <consortium name="Wellcome Sanger Institute Data Sharing"/>
        </authorList>
    </citation>
    <scope>NUCLEOTIDE SEQUENCE [LARGE SCALE GENOMIC DNA]</scope>
</reference>
<accession>A0A8C4RZ23</accession>
<dbReference type="Pfam" id="PF14769">
    <property type="entry name" value="CLAMP"/>
    <property type="match status" value="1"/>
</dbReference>
<keyword evidence="3" id="KW-1185">Reference proteome</keyword>
<reference evidence="2" key="3">
    <citation type="submission" date="2025-09" db="UniProtKB">
        <authorList>
            <consortium name="Ensembl"/>
        </authorList>
    </citation>
    <scope>IDENTIFICATION</scope>
</reference>
<feature type="region of interest" description="Disordered" evidence="1">
    <location>
        <begin position="252"/>
        <end position="285"/>
    </location>
</feature>
<dbReference type="Ensembl" id="ENSECRT00000007287.1">
    <property type="protein sequence ID" value="ENSECRP00000007173.1"/>
    <property type="gene ID" value="ENSECRG00000004786.1"/>
</dbReference>
<evidence type="ECO:0000256" key="1">
    <source>
        <dbReference type="SAM" id="MobiDB-lite"/>
    </source>
</evidence>
<dbReference type="Proteomes" id="UP000694620">
    <property type="component" value="Chromosome 3"/>
</dbReference>
<sequence length="285" mass="33035">MAYMTTSDLQKIVKLQKEDGRQHLRQILQWHDFDEECDLRAGICLDFVYENILFAVNKGFPWKAVGVVAKLSEELLTDTKGTSMMKAVQLLKDKLFECSPVLNEKCQLAFLAFLMRTFFRHYRLYQYVLCSEMQVHRDCLMLQVHAPPHPLPLTEGVYIKLWEYQKTMESLCEKEAQKQRCVQDLRDSAQSQAEKSMEALYGSIEIPDTDVIEKQVLEKLVQQTLKTQLEIVRDLFAEELKLTREILELKQQQKALPQPPTLPPFTSKLVLSKQAKPPSGKKAKK</sequence>
<protein>
    <submittedName>
        <fullName evidence="2">Chromosome 8 open reading frame 74</fullName>
    </submittedName>
</protein>
<dbReference type="InterPro" id="IPR032727">
    <property type="entry name" value="CLAMP"/>
</dbReference>
<organism evidence="2 3">
    <name type="scientific">Erpetoichthys calabaricus</name>
    <name type="common">Rope fish</name>
    <name type="synonym">Calamoichthys calabaricus</name>
    <dbReference type="NCBI Taxonomy" id="27687"/>
    <lineage>
        <taxon>Eukaryota</taxon>
        <taxon>Metazoa</taxon>
        <taxon>Chordata</taxon>
        <taxon>Craniata</taxon>
        <taxon>Vertebrata</taxon>
        <taxon>Euteleostomi</taxon>
        <taxon>Actinopterygii</taxon>
        <taxon>Polypteriformes</taxon>
        <taxon>Polypteridae</taxon>
        <taxon>Erpetoichthys</taxon>
    </lineage>
</organism>
<dbReference type="AlphaFoldDB" id="A0A8C4RZ23"/>
<gene>
    <name evidence="2" type="primary">C8orf74</name>
</gene>
<dbReference type="GeneTree" id="ENSGT00940000154323"/>
<dbReference type="PANTHER" id="PTHR28457">
    <property type="entry name" value="COILED-COIL DOMAIN-CONTAINING PROTEIN 189"/>
    <property type="match status" value="1"/>
</dbReference>
<dbReference type="OrthoDB" id="6103133at2759"/>
<evidence type="ECO:0000313" key="2">
    <source>
        <dbReference type="Ensembl" id="ENSECRP00000007173.1"/>
    </source>
</evidence>